<dbReference type="RefSeq" id="WP_062698010.1">
    <property type="nucleotide sequence ID" value="NZ_LJOD01000004.1"/>
</dbReference>
<proteinExistence type="predicted"/>
<dbReference type="GO" id="GO:0016758">
    <property type="term" value="F:hexosyltransferase activity"/>
    <property type="evidence" value="ECO:0007669"/>
    <property type="project" value="UniProtKB-ARBA"/>
</dbReference>
<feature type="domain" description="Glycosyltransferase 2-like" evidence="1">
    <location>
        <begin position="4"/>
        <end position="162"/>
    </location>
</feature>
<evidence type="ECO:0000259" key="1">
    <source>
        <dbReference type="Pfam" id="PF00535"/>
    </source>
</evidence>
<comment type="caution">
    <text evidence="2">The sequence shown here is derived from an EMBL/GenBank/DDBJ whole genome shotgun (WGS) entry which is preliminary data.</text>
</comment>
<dbReference type="Pfam" id="PF00535">
    <property type="entry name" value="Glycos_transf_2"/>
    <property type="match status" value="1"/>
</dbReference>
<dbReference type="InterPro" id="IPR029044">
    <property type="entry name" value="Nucleotide-diphossugar_trans"/>
</dbReference>
<accession>A0A0N0IWP1</accession>
<dbReference type="PANTHER" id="PTHR22916">
    <property type="entry name" value="GLYCOSYLTRANSFERASE"/>
    <property type="match status" value="1"/>
</dbReference>
<reference evidence="3" key="2">
    <citation type="submission" date="2015-09" db="EMBL/GenBank/DDBJ databases">
        <title>Draft genome sequence of a multidrug-resistant Chryseobacterium indologenes isolate from Malaysia.</title>
        <authorList>
            <person name="Yu C.Y."/>
            <person name="Ang G.Y."/>
            <person name="Chan K.-G."/>
        </authorList>
    </citation>
    <scope>NUCLEOTIDE SEQUENCE [LARGE SCALE GENOMIC DNA]</scope>
    <source>
        <strain evidence="3">CI_885</strain>
    </source>
</reference>
<reference evidence="2 3" key="1">
    <citation type="journal article" date="2015" name="Genom Data">
        <title>Draft genome sequence of a multidrug-resistant Chryseobacterium indologenes isolate from Malaysia.</title>
        <authorList>
            <person name="Yu C.Y."/>
            <person name="Ang G.Y."/>
            <person name="Cheng H.J."/>
            <person name="Cheong Y.M."/>
            <person name="Yin W.F."/>
            <person name="Chan K.G."/>
        </authorList>
    </citation>
    <scope>NUCLEOTIDE SEQUENCE [LARGE SCALE GENOMIC DNA]</scope>
    <source>
        <strain evidence="2 3">CI_885</strain>
    </source>
</reference>
<dbReference type="SUPFAM" id="SSF53448">
    <property type="entry name" value="Nucleotide-diphospho-sugar transferases"/>
    <property type="match status" value="1"/>
</dbReference>
<protein>
    <recommendedName>
        <fullName evidence="1">Glycosyltransferase 2-like domain-containing protein</fullName>
    </recommendedName>
</protein>
<sequence length="274" mass="32035">MKFSILIAHYNNAVFFRDCFESIIKQTYSDWEVIIVDDCSEQSEKESLRALIAGDSRFFLYENEVNKGVGYTKKKCAELATGSICGFVDPDDALTPDALEESIKAYTSPNIIGTYSQFYMCDENLSITKTFPYSKKIRNGEKKFLNTQFEIAHFFTFRKEPYLSTEKIDETISSSVDQDLYLKLYEKGDLFFITKKLYLYRIHTQGVSQDKGKKEKLYKNWHTVLYNTLKRRHIQKIYDKNIEDIENIPAFIFGKQNTFISKIVRKLACLKIKK</sequence>
<dbReference type="EMBL" id="LJOD01000004">
    <property type="protein sequence ID" value="KPE51561.1"/>
    <property type="molecule type" value="Genomic_DNA"/>
</dbReference>
<dbReference type="AlphaFoldDB" id="A0A0N0IWP1"/>
<dbReference type="OrthoDB" id="635429at2"/>
<evidence type="ECO:0000313" key="3">
    <source>
        <dbReference type="Proteomes" id="UP000037953"/>
    </source>
</evidence>
<dbReference type="Gene3D" id="3.90.550.10">
    <property type="entry name" value="Spore Coat Polysaccharide Biosynthesis Protein SpsA, Chain A"/>
    <property type="match status" value="1"/>
</dbReference>
<dbReference type="PANTHER" id="PTHR22916:SF3">
    <property type="entry name" value="UDP-GLCNAC:BETAGAL BETA-1,3-N-ACETYLGLUCOSAMINYLTRANSFERASE-LIKE PROTEIN 1"/>
    <property type="match status" value="1"/>
</dbReference>
<dbReference type="PATRIC" id="fig|253.9.peg.3302"/>
<evidence type="ECO:0000313" key="2">
    <source>
        <dbReference type="EMBL" id="KPE51561.1"/>
    </source>
</evidence>
<gene>
    <name evidence="2" type="ORF">AOB46_07810</name>
</gene>
<organism evidence="2 3">
    <name type="scientific">Chryseobacterium indologenes</name>
    <name type="common">Flavobacterium indologenes</name>
    <dbReference type="NCBI Taxonomy" id="253"/>
    <lineage>
        <taxon>Bacteria</taxon>
        <taxon>Pseudomonadati</taxon>
        <taxon>Bacteroidota</taxon>
        <taxon>Flavobacteriia</taxon>
        <taxon>Flavobacteriales</taxon>
        <taxon>Weeksellaceae</taxon>
        <taxon>Chryseobacterium group</taxon>
        <taxon>Chryseobacterium</taxon>
    </lineage>
</organism>
<dbReference type="Proteomes" id="UP000037953">
    <property type="component" value="Unassembled WGS sequence"/>
</dbReference>
<name>A0A0N0IWP1_CHRID</name>
<dbReference type="InterPro" id="IPR001173">
    <property type="entry name" value="Glyco_trans_2-like"/>
</dbReference>